<evidence type="ECO:0000256" key="4">
    <source>
        <dbReference type="ARBA" id="ARBA00009524"/>
    </source>
</evidence>
<evidence type="ECO:0000256" key="15">
    <source>
        <dbReference type="ARBA" id="ARBA00048238"/>
    </source>
</evidence>
<feature type="domain" description="YjeF N-terminal" evidence="21">
    <location>
        <begin position="14"/>
        <end position="216"/>
    </location>
</feature>
<evidence type="ECO:0000256" key="9">
    <source>
        <dbReference type="ARBA" id="ARBA00022958"/>
    </source>
</evidence>
<evidence type="ECO:0000256" key="11">
    <source>
        <dbReference type="ARBA" id="ARBA00023235"/>
    </source>
</evidence>
<protein>
    <recommendedName>
        <fullName evidence="19">Bifunctional NAD(P)H-hydrate repair enzyme</fullName>
    </recommendedName>
    <alternativeName>
        <fullName evidence="19">Nicotinamide nucleotide repair protein</fullName>
    </alternativeName>
    <domain>
        <recommendedName>
            <fullName evidence="19">ADP-dependent (S)-NAD(P)H-hydrate dehydratase</fullName>
            <ecNumber evidence="19">4.2.1.136</ecNumber>
        </recommendedName>
        <alternativeName>
            <fullName evidence="19">ADP-dependent NAD(P)HX dehydratase</fullName>
        </alternativeName>
    </domain>
    <domain>
        <recommendedName>
            <fullName evidence="19">NAD(P)H-hydrate epimerase</fullName>
            <ecNumber evidence="19">5.1.99.6</ecNumber>
        </recommendedName>
    </domain>
</protein>
<comment type="cofactor">
    <cofactor evidence="17">
        <name>Mg(2+)</name>
        <dbReference type="ChEBI" id="CHEBI:18420"/>
    </cofactor>
</comment>
<comment type="function">
    <text evidence="18">Catalyzes the epimerization of the S- and R-forms of NAD(P)HX, a damaged form of NAD(P)H that is a result of enzymatic or heat-dependent hydration. This is a prerequisite for the S-specific NAD(P)H-hydrate dehydratase to allow the repair of both epimers of NAD(P)HX.</text>
</comment>
<dbReference type="GO" id="GO:0046496">
    <property type="term" value="P:nicotinamide nucleotide metabolic process"/>
    <property type="evidence" value="ECO:0007669"/>
    <property type="project" value="UniProtKB-UniRule"/>
</dbReference>
<comment type="function">
    <text evidence="14 19">Bifunctional enzyme that catalyzes the epimerization of the S- and R-forms of NAD(P)HX and the dehydration of the S-form of NAD(P)HX at the expense of ADP, which is converted to AMP. This allows the repair of both epimers of NAD(P)HX, a damaged form of NAD(P)H that is a result of enzymatic or heat-dependent hydration.</text>
</comment>
<dbReference type="InterPro" id="IPR004443">
    <property type="entry name" value="YjeF_N_dom"/>
</dbReference>
<dbReference type="InterPro" id="IPR000631">
    <property type="entry name" value="CARKD"/>
</dbReference>
<dbReference type="HOGENOM" id="CLU_024853_4_3_6"/>
<evidence type="ECO:0000256" key="17">
    <source>
        <dbReference type="HAMAP-Rule" id="MF_01965"/>
    </source>
</evidence>
<evidence type="ECO:0000256" key="19">
    <source>
        <dbReference type="PIRNR" id="PIRNR017184"/>
    </source>
</evidence>
<comment type="catalytic activity">
    <reaction evidence="16 17 19">
        <text>(6S)-NADPHX + ADP = AMP + phosphate + NADPH + H(+)</text>
        <dbReference type="Rhea" id="RHEA:32235"/>
        <dbReference type="ChEBI" id="CHEBI:15378"/>
        <dbReference type="ChEBI" id="CHEBI:43474"/>
        <dbReference type="ChEBI" id="CHEBI:57783"/>
        <dbReference type="ChEBI" id="CHEBI:64076"/>
        <dbReference type="ChEBI" id="CHEBI:456215"/>
        <dbReference type="ChEBI" id="CHEBI:456216"/>
        <dbReference type="EC" id="4.2.1.136"/>
    </reaction>
</comment>
<evidence type="ECO:0000259" key="20">
    <source>
        <dbReference type="PROSITE" id="PS51383"/>
    </source>
</evidence>
<dbReference type="NCBIfam" id="TIGR00197">
    <property type="entry name" value="yjeF_nterm"/>
    <property type="match status" value="1"/>
</dbReference>
<keyword evidence="5 18" id="KW-0479">Metal-binding</keyword>
<comment type="catalytic activity">
    <reaction evidence="15 17 19">
        <text>(6S)-NADHX + ADP = AMP + phosphate + NADH + H(+)</text>
        <dbReference type="Rhea" id="RHEA:32223"/>
        <dbReference type="ChEBI" id="CHEBI:15378"/>
        <dbReference type="ChEBI" id="CHEBI:43474"/>
        <dbReference type="ChEBI" id="CHEBI:57945"/>
        <dbReference type="ChEBI" id="CHEBI:64074"/>
        <dbReference type="ChEBI" id="CHEBI:456215"/>
        <dbReference type="ChEBI" id="CHEBI:456216"/>
        <dbReference type="EC" id="4.2.1.136"/>
    </reaction>
</comment>
<dbReference type="PANTHER" id="PTHR12592">
    <property type="entry name" value="ATP-DEPENDENT (S)-NAD(P)H-HYDRATE DEHYDRATASE FAMILY MEMBER"/>
    <property type="match status" value="1"/>
</dbReference>
<dbReference type="Gene3D" id="3.40.50.10260">
    <property type="entry name" value="YjeF N-terminal domain"/>
    <property type="match status" value="1"/>
</dbReference>
<comment type="catalytic activity">
    <reaction evidence="1 18 19">
        <text>(6R)-NADHX = (6S)-NADHX</text>
        <dbReference type="Rhea" id="RHEA:32215"/>
        <dbReference type="ChEBI" id="CHEBI:64074"/>
        <dbReference type="ChEBI" id="CHEBI:64075"/>
        <dbReference type="EC" id="5.1.99.6"/>
    </reaction>
</comment>
<dbReference type="GO" id="GO:0016301">
    <property type="term" value="F:kinase activity"/>
    <property type="evidence" value="ECO:0007669"/>
    <property type="project" value="UniProtKB-KW"/>
</dbReference>
<dbReference type="GO" id="GO:0046872">
    <property type="term" value="F:metal ion binding"/>
    <property type="evidence" value="ECO:0007669"/>
    <property type="project" value="UniProtKB-UniRule"/>
</dbReference>
<evidence type="ECO:0000256" key="16">
    <source>
        <dbReference type="ARBA" id="ARBA00049209"/>
    </source>
</evidence>
<evidence type="ECO:0000256" key="5">
    <source>
        <dbReference type="ARBA" id="ARBA00022723"/>
    </source>
</evidence>
<sequence length="496" mass="52407">MQHLPYPLYTAEETRQLDRIATEQHAIPAATLMTRAGTAALNFILTQWPDAKQLLILCGSGNNAGDGYEIARQALEKQCQVVLVEVGRTDKMSDEATAARQAYLATGAEPIAFDGVLPAADMIVDALFGTGLDRDITGAFAQAIDAINHVENTPVLSLDIPSGIHADTGKALGIAVHATATLSFIGLNIGLFNGDAPNYTGRIVFDALAVPDSVFEAIEATTYRLDLDHQATLKLAPRQRTSHKGHFGHLLVIGGNLGMSGAPRIAAEAATRVGAGLVSIATHPSHSALINLTRPELMSHGVEIIDELTPLLTTANVVTIGPGLGQSQWSQALLNKATESKHPMVVDADALNLLSRQPQQNPHWILTPHPGEAARLLGCSTKTVQENRLDAVRQLHARYGGIIVLKGAGTLIYNGENPIRLSPCGNPGMASGGMGDALAGIIGGLLAQNFSLMDAACIGVTIHGMAADKAAEQDGERGMLAMDLMPHLRHLVNLKF</sequence>
<feature type="domain" description="YjeF C-terminal" evidence="20">
    <location>
        <begin position="227"/>
        <end position="495"/>
    </location>
</feature>
<organism evidence="22 23">
    <name type="scientific">Methylophaga thiooxydans DMS010</name>
    <dbReference type="NCBI Taxonomy" id="637616"/>
    <lineage>
        <taxon>Bacteria</taxon>
        <taxon>Pseudomonadati</taxon>
        <taxon>Pseudomonadota</taxon>
        <taxon>Gammaproteobacteria</taxon>
        <taxon>Thiotrichales</taxon>
        <taxon>Piscirickettsiaceae</taxon>
        <taxon>Methylophaga</taxon>
    </lineage>
</organism>
<feature type="binding site" evidence="17">
    <location>
        <position position="369"/>
    </location>
    <ligand>
        <name>(6S)-NADPHX</name>
        <dbReference type="ChEBI" id="CHEBI:64076"/>
    </ligand>
</feature>
<keyword evidence="13" id="KW-0511">Multifunctional enzyme</keyword>
<feature type="binding site" evidence="17">
    <location>
        <position position="262"/>
    </location>
    <ligand>
        <name>(6S)-NADPHX</name>
        <dbReference type="ChEBI" id="CHEBI:64076"/>
    </ligand>
</feature>
<dbReference type="HAMAP" id="MF_01966">
    <property type="entry name" value="NADHX_epimerase"/>
    <property type="match status" value="1"/>
</dbReference>
<reference evidence="22 23" key="1">
    <citation type="journal article" date="2011" name="J. Bacteriol.">
        <title>Draft genome sequence of the chemolithoheterotrophic, halophilic methylotroph Methylophaga thiooxydans DMS010.</title>
        <authorList>
            <person name="Boden R."/>
            <person name="Ferriera S."/>
            <person name="Johnson J."/>
            <person name="Kelly D.P."/>
            <person name="Murrell J.C."/>
            <person name="Schafer H."/>
        </authorList>
    </citation>
    <scope>NUCLEOTIDE SEQUENCE [LARGE SCALE GENOMIC DNA]</scope>
    <source>
        <strain evidence="22 23">DMS010</strain>
    </source>
</reference>
<dbReference type="PROSITE" id="PS51385">
    <property type="entry name" value="YJEF_N"/>
    <property type="match status" value="1"/>
</dbReference>
<evidence type="ECO:0000256" key="2">
    <source>
        <dbReference type="ARBA" id="ARBA00000909"/>
    </source>
</evidence>
<evidence type="ECO:0000256" key="8">
    <source>
        <dbReference type="ARBA" id="ARBA00022857"/>
    </source>
</evidence>
<evidence type="ECO:0000256" key="14">
    <source>
        <dbReference type="ARBA" id="ARBA00025153"/>
    </source>
</evidence>
<evidence type="ECO:0000256" key="6">
    <source>
        <dbReference type="ARBA" id="ARBA00022741"/>
    </source>
</evidence>
<dbReference type="GO" id="GO:0052855">
    <property type="term" value="F:ADP-dependent NAD(P)H-hydrate dehydratase activity"/>
    <property type="evidence" value="ECO:0007669"/>
    <property type="project" value="UniProtKB-UniRule"/>
</dbReference>
<dbReference type="Pfam" id="PF01256">
    <property type="entry name" value="Carb_kinase"/>
    <property type="match status" value="1"/>
</dbReference>
<evidence type="ECO:0000256" key="7">
    <source>
        <dbReference type="ARBA" id="ARBA00022840"/>
    </source>
</evidence>
<dbReference type="EMBL" id="GG657882">
    <property type="protein sequence ID" value="EEF81357.1"/>
    <property type="molecule type" value="Genomic_DNA"/>
</dbReference>
<proteinExistence type="inferred from homology"/>
<keyword evidence="7 17" id="KW-0067">ATP-binding</keyword>
<keyword evidence="22" id="KW-0808">Transferase</keyword>
<keyword evidence="6 17" id="KW-0547">Nucleotide-binding</keyword>
<accession>C0N1K6</accession>
<dbReference type="InterPro" id="IPR029056">
    <property type="entry name" value="Ribokinase-like"/>
</dbReference>
<feature type="binding site" evidence="18">
    <location>
        <begin position="129"/>
        <end position="135"/>
    </location>
    <ligand>
        <name>(6S)-NADPHX</name>
        <dbReference type="ChEBI" id="CHEBI:64076"/>
    </ligand>
</feature>
<dbReference type="GO" id="GO:0110051">
    <property type="term" value="P:metabolite repair"/>
    <property type="evidence" value="ECO:0007669"/>
    <property type="project" value="TreeGrafter"/>
</dbReference>
<dbReference type="AlphaFoldDB" id="C0N1K6"/>
<evidence type="ECO:0000256" key="18">
    <source>
        <dbReference type="HAMAP-Rule" id="MF_01966"/>
    </source>
</evidence>
<evidence type="ECO:0000256" key="1">
    <source>
        <dbReference type="ARBA" id="ARBA00000013"/>
    </source>
</evidence>
<feature type="binding site" evidence="18">
    <location>
        <position position="159"/>
    </location>
    <ligand>
        <name>(6S)-NADPHX</name>
        <dbReference type="ChEBI" id="CHEBI:64076"/>
    </ligand>
</feature>
<dbReference type="SUPFAM" id="SSF53613">
    <property type="entry name" value="Ribokinase-like"/>
    <property type="match status" value="1"/>
</dbReference>
<dbReference type="CDD" id="cd01171">
    <property type="entry name" value="YXKO-related"/>
    <property type="match status" value="1"/>
</dbReference>
<dbReference type="HAMAP" id="MF_01965">
    <property type="entry name" value="NADHX_dehydratase"/>
    <property type="match status" value="1"/>
</dbReference>
<dbReference type="Gene3D" id="3.40.1190.20">
    <property type="match status" value="1"/>
</dbReference>
<evidence type="ECO:0000259" key="21">
    <source>
        <dbReference type="PROSITE" id="PS51385"/>
    </source>
</evidence>
<dbReference type="FunFam" id="3.40.1190.20:FF:000017">
    <property type="entry name" value="Multifunctional fusion protein"/>
    <property type="match status" value="1"/>
</dbReference>
<feature type="binding site" evidence="18">
    <location>
        <position position="63"/>
    </location>
    <ligand>
        <name>K(+)</name>
        <dbReference type="ChEBI" id="CHEBI:29103"/>
    </ligand>
</feature>
<dbReference type="EC" id="4.2.1.136" evidence="19"/>
<dbReference type="OrthoDB" id="9806925at2"/>
<comment type="subunit">
    <text evidence="17">Homotetramer.</text>
</comment>
<evidence type="ECO:0000313" key="22">
    <source>
        <dbReference type="EMBL" id="EEF81357.1"/>
    </source>
</evidence>
<evidence type="ECO:0000313" key="23">
    <source>
        <dbReference type="Proteomes" id="UP000004679"/>
    </source>
</evidence>
<dbReference type="GO" id="GO:0005524">
    <property type="term" value="F:ATP binding"/>
    <property type="evidence" value="ECO:0007669"/>
    <property type="project" value="UniProtKB-UniRule"/>
</dbReference>
<dbReference type="PIRSF" id="PIRSF017184">
    <property type="entry name" value="Nnr"/>
    <property type="match status" value="1"/>
</dbReference>
<feature type="binding site" evidence="18">
    <location>
        <position position="125"/>
    </location>
    <ligand>
        <name>K(+)</name>
        <dbReference type="ChEBI" id="CHEBI:29103"/>
    </ligand>
</feature>
<comment type="similarity">
    <text evidence="18">Belongs to the NnrE/AIBP family.</text>
</comment>
<keyword evidence="8 17" id="KW-0521">NADP</keyword>
<dbReference type="RefSeq" id="WP_008289808.1">
    <property type="nucleotide sequence ID" value="NZ_GG657882.1"/>
</dbReference>
<dbReference type="Pfam" id="PF03853">
    <property type="entry name" value="YjeF_N"/>
    <property type="match status" value="1"/>
</dbReference>
<evidence type="ECO:0000256" key="10">
    <source>
        <dbReference type="ARBA" id="ARBA00023027"/>
    </source>
</evidence>
<comment type="caution">
    <text evidence="18">Lacks conserved residue(s) required for the propagation of feature annotation.</text>
</comment>
<dbReference type="PANTHER" id="PTHR12592:SF0">
    <property type="entry name" value="ATP-DEPENDENT (S)-NAD(P)H-HYDRATE DEHYDRATASE"/>
    <property type="match status" value="1"/>
</dbReference>
<dbReference type="EC" id="5.1.99.6" evidence="19"/>
<keyword evidence="23" id="KW-1185">Reference proteome</keyword>
<comment type="catalytic activity">
    <reaction evidence="2 18 19">
        <text>(6R)-NADPHX = (6S)-NADPHX</text>
        <dbReference type="Rhea" id="RHEA:32227"/>
        <dbReference type="ChEBI" id="CHEBI:64076"/>
        <dbReference type="ChEBI" id="CHEBI:64077"/>
        <dbReference type="EC" id="5.1.99.6"/>
    </reaction>
</comment>
<keyword evidence="12 17" id="KW-0456">Lyase</keyword>
<dbReference type="Proteomes" id="UP000004679">
    <property type="component" value="Unassembled WGS sequence"/>
</dbReference>
<dbReference type="NCBIfam" id="TIGR00196">
    <property type="entry name" value="yjeF_cterm"/>
    <property type="match status" value="1"/>
</dbReference>
<dbReference type="PROSITE" id="PS51383">
    <property type="entry name" value="YJEF_C_3"/>
    <property type="match status" value="1"/>
</dbReference>
<feature type="binding site" evidence="17">
    <location>
        <position position="436"/>
    </location>
    <ligand>
        <name>(6S)-NADPHX</name>
        <dbReference type="ChEBI" id="CHEBI:64076"/>
    </ligand>
</feature>
<feature type="binding site" evidence="18">
    <location>
        <position position="162"/>
    </location>
    <ligand>
        <name>K(+)</name>
        <dbReference type="ChEBI" id="CHEBI:29103"/>
    </ligand>
</feature>
<comment type="similarity">
    <text evidence="4 19">In the C-terminal section; belongs to the NnrD/CARKD family.</text>
</comment>
<dbReference type="InterPro" id="IPR036652">
    <property type="entry name" value="YjeF_N_dom_sf"/>
</dbReference>
<dbReference type="InterPro" id="IPR030677">
    <property type="entry name" value="Nnr"/>
</dbReference>
<dbReference type="GO" id="GO:0052856">
    <property type="term" value="F:NAD(P)HX epimerase activity"/>
    <property type="evidence" value="ECO:0007669"/>
    <property type="project" value="UniProtKB-UniRule"/>
</dbReference>
<dbReference type="SUPFAM" id="SSF64153">
    <property type="entry name" value="YjeF N-terminal domain-like"/>
    <property type="match status" value="1"/>
</dbReference>
<evidence type="ECO:0000256" key="12">
    <source>
        <dbReference type="ARBA" id="ARBA00023239"/>
    </source>
</evidence>
<gene>
    <name evidence="17" type="primary">nnrD</name>
    <name evidence="18" type="synonym">nnrE</name>
    <name evidence="22" type="ORF">MDMS009_26</name>
</gene>
<name>C0N1K6_9GAMM</name>
<comment type="function">
    <text evidence="17">Catalyzes the dehydration of the S-form of NAD(P)HX at the expense of ADP, which is converted to AMP. Together with NAD(P)HX epimerase, which catalyzes the epimerization of the S- and R-forms, the enzyme allows the repair of both epimers of NAD(P)HX, a damaged form of NAD(P)H that is a result of enzymatic or heat-dependent hydration.</text>
</comment>
<feature type="binding site" evidence="17">
    <location>
        <position position="435"/>
    </location>
    <ligand>
        <name>AMP</name>
        <dbReference type="ChEBI" id="CHEBI:456215"/>
    </ligand>
</feature>
<comment type="cofactor">
    <cofactor evidence="18 19">
        <name>K(+)</name>
        <dbReference type="ChEBI" id="CHEBI:29103"/>
    </cofactor>
    <text evidence="18 19">Binds 1 potassium ion per subunit.</text>
</comment>
<keyword evidence="10 17" id="KW-0520">NAD</keyword>
<keyword evidence="11 18" id="KW-0413">Isomerase</keyword>
<feature type="binding site" evidence="17">
    <location>
        <position position="323"/>
    </location>
    <ligand>
        <name>(6S)-NADPHX</name>
        <dbReference type="ChEBI" id="CHEBI:64076"/>
    </ligand>
</feature>
<comment type="similarity">
    <text evidence="17">Belongs to the NnrD/CARKD family.</text>
</comment>
<keyword evidence="9 18" id="KW-0630">Potassium</keyword>
<comment type="similarity">
    <text evidence="3 19">In the N-terminal section; belongs to the NnrE/AIBP family.</text>
</comment>
<evidence type="ECO:0000256" key="3">
    <source>
        <dbReference type="ARBA" id="ARBA00006001"/>
    </source>
</evidence>
<feature type="binding site" evidence="17">
    <location>
        <begin position="406"/>
        <end position="410"/>
    </location>
    <ligand>
        <name>AMP</name>
        <dbReference type="ChEBI" id="CHEBI:456215"/>
    </ligand>
</feature>
<evidence type="ECO:0000256" key="13">
    <source>
        <dbReference type="ARBA" id="ARBA00023268"/>
    </source>
</evidence>
<keyword evidence="22" id="KW-0418">Kinase</keyword>